<evidence type="ECO:0000256" key="3">
    <source>
        <dbReference type="SAM" id="Phobius"/>
    </source>
</evidence>
<dbReference type="PANTHER" id="PTHR45625:SF3">
    <property type="entry name" value="PEPTIDYL-PROLYL CIS-TRANS ISOMERASE B-RELATED"/>
    <property type="match status" value="1"/>
</dbReference>
<dbReference type="InterPro" id="IPR025241">
    <property type="entry name" value="DUF4190"/>
</dbReference>
<dbReference type="CDD" id="cd00317">
    <property type="entry name" value="cyclophilin"/>
    <property type="match status" value="1"/>
</dbReference>
<comment type="caution">
    <text evidence="5">The sequence shown here is derived from an EMBL/GenBank/DDBJ whole genome shotgun (WGS) entry which is preliminary data.</text>
</comment>
<dbReference type="InterPro" id="IPR044666">
    <property type="entry name" value="Cyclophilin_A-like"/>
</dbReference>
<proteinExistence type="predicted"/>
<dbReference type="RefSeq" id="WP_085177187.1">
    <property type="nucleotide sequence ID" value="NZ_LQPC01000047.1"/>
</dbReference>
<dbReference type="InterPro" id="IPR002130">
    <property type="entry name" value="Cyclophilin-type_PPIase_dom"/>
</dbReference>
<organism evidence="5 6">
    <name type="scientific">Mycolicibacterium iranicum</name>
    <name type="common">Mycobacterium iranicum</name>
    <dbReference type="NCBI Taxonomy" id="912594"/>
    <lineage>
        <taxon>Bacteria</taxon>
        <taxon>Bacillati</taxon>
        <taxon>Actinomycetota</taxon>
        <taxon>Actinomycetes</taxon>
        <taxon>Mycobacteriales</taxon>
        <taxon>Mycobacteriaceae</taxon>
        <taxon>Mycolicibacterium</taxon>
    </lineage>
</organism>
<evidence type="ECO:0000256" key="2">
    <source>
        <dbReference type="SAM" id="MobiDB-lite"/>
    </source>
</evidence>
<feature type="region of interest" description="Disordered" evidence="2">
    <location>
        <begin position="113"/>
        <end position="173"/>
    </location>
</feature>
<protein>
    <submittedName>
        <fullName evidence="5">Cyclophilin</fullName>
    </submittedName>
</protein>
<feature type="domain" description="PPIase cyclophilin-type" evidence="4">
    <location>
        <begin position="178"/>
        <end position="336"/>
    </location>
</feature>
<dbReference type="Pfam" id="PF00160">
    <property type="entry name" value="Pro_isomerase"/>
    <property type="match status" value="1"/>
</dbReference>
<dbReference type="AlphaFoldDB" id="A0A1X1WD27"/>
<accession>A0A1X1WD27</accession>
<comment type="function">
    <text evidence="1">PPIases accelerate the folding of proteins. It catalyzes the cis-trans isomerization of proline imidic peptide bonds in oligopeptides.</text>
</comment>
<feature type="compositionally biased region" description="Low complexity" evidence="2">
    <location>
        <begin position="162"/>
        <end position="173"/>
    </location>
</feature>
<keyword evidence="3" id="KW-0472">Membrane</keyword>
<keyword evidence="3" id="KW-0812">Transmembrane</keyword>
<dbReference type="PRINTS" id="PR00153">
    <property type="entry name" value="CSAPPISMRASE"/>
</dbReference>
<evidence type="ECO:0000259" key="4">
    <source>
        <dbReference type="PROSITE" id="PS50072"/>
    </source>
</evidence>
<feature type="region of interest" description="Disordered" evidence="2">
    <location>
        <begin position="1"/>
        <end position="30"/>
    </location>
</feature>
<dbReference type="GO" id="GO:0003755">
    <property type="term" value="F:peptidyl-prolyl cis-trans isomerase activity"/>
    <property type="evidence" value="ECO:0007669"/>
    <property type="project" value="InterPro"/>
</dbReference>
<gene>
    <name evidence="5" type="ORF">AWC12_23665</name>
</gene>
<feature type="compositionally biased region" description="Polar residues" evidence="2">
    <location>
        <begin position="137"/>
        <end position="148"/>
    </location>
</feature>
<dbReference type="Pfam" id="PF13828">
    <property type="entry name" value="DUF4190"/>
    <property type="match status" value="1"/>
</dbReference>
<sequence>MTSPPPFDESQPYATGYGVQSPYPGTPAPPPRPTNSLAIASLVCAFVLAPLGVVFGHMSLSQIKRTGEQGRGLAIAGLIVGYLVMVAAIVVVVVGVVMVVFLAQSLEEFDNAHRRPTIEPTPSTGDPLPAFDPPATLGSNCQYPTTTEPADKPVQTPQTGRTSTTPPSIPATIVTNRGDIGLELDNAKSPCTVRNFTNLARQGFFDDTRCHRLSVDPGLRLLQCGDPTATGTGGPGYRFPNEYPSNQYRLTDPALKSDVVYPRGTLAMANSGLGTNGSQFFLIFDDSMLPPQYTVFGKIGTKGLAVLENIASAGVKGGSGDDGEPAVEVTIESVAVG</sequence>
<dbReference type="SUPFAM" id="SSF50891">
    <property type="entry name" value="Cyclophilin-like"/>
    <property type="match status" value="1"/>
</dbReference>
<dbReference type="PANTHER" id="PTHR45625">
    <property type="entry name" value="PEPTIDYL-PROLYL CIS-TRANS ISOMERASE-RELATED"/>
    <property type="match status" value="1"/>
</dbReference>
<keyword evidence="3" id="KW-1133">Transmembrane helix</keyword>
<dbReference type="EMBL" id="LQPC01000047">
    <property type="protein sequence ID" value="ORV84440.1"/>
    <property type="molecule type" value="Genomic_DNA"/>
</dbReference>
<dbReference type="Proteomes" id="UP000193622">
    <property type="component" value="Unassembled WGS sequence"/>
</dbReference>
<reference evidence="5 6" key="1">
    <citation type="submission" date="2016-01" db="EMBL/GenBank/DDBJ databases">
        <title>The new phylogeny of the genus Mycobacterium.</title>
        <authorList>
            <person name="Tarcisio F."/>
            <person name="Conor M."/>
            <person name="Antonella G."/>
            <person name="Elisabetta G."/>
            <person name="Giulia F.S."/>
            <person name="Sara T."/>
            <person name="Anna F."/>
            <person name="Clotilde B."/>
            <person name="Roberto B."/>
            <person name="Veronica D.S."/>
            <person name="Fabio R."/>
            <person name="Monica P."/>
            <person name="Olivier J."/>
            <person name="Enrico T."/>
            <person name="Nicola S."/>
        </authorList>
    </citation>
    <scope>NUCLEOTIDE SEQUENCE [LARGE SCALE GENOMIC DNA]</scope>
    <source>
        <strain evidence="5 6">DSM 45541</strain>
    </source>
</reference>
<feature type="transmembrane region" description="Helical" evidence="3">
    <location>
        <begin position="37"/>
        <end position="60"/>
    </location>
</feature>
<evidence type="ECO:0000313" key="5">
    <source>
        <dbReference type="EMBL" id="ORV84440.1"/>
    </source>
</evidence>
<evidence type="ECO:0000313" key="6">
    <source>
        <dbReference type="Proteomes" id="UP000193622"/>
    </source>
</evidence>
<feature type="transmembrane region" description="Helical" evidence="3">
    <location>
        <begin position="72"/>
        <end position="103"/>
    </location>
</feature>
<dbReference type="InterPro" id="IPR029000">
    <property type="entry name" value="Cyclophilin-like_dom_sf"/>
</dbReference>
<dbReference type="Gene3D" id="2.40.100.10">
    <property type="entry name" value="Cyclophilin-like"/>
    <property type="match status" value="1"/>
</dbReference>
<evidence type="ECO:0000256" key="1">
    <source>
        <dbReference type="ARBA" id="ARBA00002388"/>
    </source>
</evidence>
<name>A0A1X1WD27_MYCIR</name>
<dbReference type="PROSITE" id="PS50072">
    <property type="entry name" value="CSA_PPIASE_2"/>
    <property type="match status" value="1"/>
</dbReference>